<evidence type="ECO:0000313" key="9">
    <source>
        <dbReference type="RefSeq" id="XP_034098682.1"/>
    </source>
</evidence>
<sequence length="421" mass="44999">MNVKKRPRLELATAATTTPTPLTTTATTTTDVALYGNINGNLSSTTNGLFLTSSVVGGMGMGMGMGDGAQIYLTICGDDDNSNESQEFYAIESIKQEPDLDALHAAHCMLPTNLQLPTGCEIYLVKDNTTATAAATTIAATTTTANKINHSSHNNEHLASIKLEPDSTNVLFMSGGGGGGGNNNNSSNGNLIVANKDTAAVAPSVGGSGGVGNYNVKLDAYKKRDDKRRATHNEVERRRRDKINCWIFKLKEMLPTDGNRYKPTTNSMADSLETTTTTATATTSPTTTSSSSSMKSNPNANGSANGRTPPNDSKSQILIKACDYIKSMQNEIDNLRDCLREAESLRLSNQALRDELQHLKQQQELQERFNTAGGSFNVTLNSLNSSATSDLFDGIDTAPNLSTVSSINFTKRGLIIADYDE</sequence>
<dbReference type="PROSITE" id="PS50888">
    <property type="entry name" value="BHLH"/>
    <property type="match status" value="1"/>
</dbReference>
<evidence type="ECO:0000259" key="7">
    <source>
        <dbReference type="PROSITE" id="PS50888"/>
    </source>
</evidence>
<dbReference type="InterPro" id="IPR051732">
    <property type="entry name" value="USF"/>
</dbReference>
<dbReference type="GO" id="GO:0046983">
    <property type="term" value="F:protein dimerization activity"/>
    <property type="evidence" value="ECO:0007669"/>
    <property type="project" value="InterPro"/>
</dbReference>
<protein>
    <submittedName>
        <fullName evidence="9">Probable serine/threonine-protein kinase ifkA</fullName>
    </submittedName>
</protein>
<keyword evidence="2" id="KW-0805">Transcription regulation</keyword>
<reference evidence="9" key="1">
    <citation type="submission" date="2025-08" db="UniProtKB">
        <authorList>
            <consortium name="RefSeq"/>
        </authorList>
    </citation>
    <scope>IDENTIFICATION</scope>
    <source>
        <strain evidence="9">15112-1751.03</strain>
        <tissue evidence="9">Whole Adult</tissue>
    </source>
</reference>
<feature type="domain" description="BHLH" evidence="7">
    <location>
        <begin position="227"/>
        <end position="328"/>
    </location>
</feature>
<dbReference type="PANTHER" id="PTHR46117:SF3">
    <property type="entry name" value="FI24210P1"/>
    <property type="match status" value="1"/>
</dbReference>
<organism evidence="8 9">
    <name type="scientific">Drosophila albomicans</name>
    <name type="common">Fruit fly</name>
    <dbReference type="NCBI Taxonomy" id="7291"/>
    <lineage>
        <taxon>Eukaryota</taxon>
        <taxon>Metazoa</taxon>
        <taxon>Ecdysozoa</taxon>
        <taxon>Arthropoda</taxon>
        <taxon>Hexapoda</taxon>
        <taxon>Insecta</taxon>
        <taxon>Pterygota</taxon>
        <taxon>Neoptera</taxon>
        <taxon>Endopterygota</taxon>
        <taxon>Diptera</taxon>
        <taxon>Brachycera</taxon>
        <taxon>Muscomorpha</taxon>
        <taxon>Ephydroidea</taxon>
        <taxon>Drosophilidae</taxon>
        <taxon>Drosophila</taxon>
    </lineage>
</organism>
<dbReference type="SUPFAM" id="SSF47459">
    <property type="entry name" value="HLH, helix-loop-helix DNA-binding domain"/>
    <property type="match status" value="1"/>
</dbReference>
<evidence type="ECO:0000313" key="8">
    <source>
        <dbReference type="Proteomes" id="UP000515160"/>
    </source>
</evidence>
<keyword evidence="9" id="KW-0418">Kinase</keyword>
<dbReference type="InterPro" id="IPR011598">
    <property type="entry name" value="bHLH_dom"/>
</dbReference>
<dbReference type="GO" id="GO:0016301">
    <property type="term" value="F:kinase activity"/>
    <property type="evidence" value="ECO:0007669"/>
    <property type="project" value="UniProtKB-KW"/>
</dbReference>
<keyword evidence="9" id="KW-0808">Transferase</keyword>
<dbReference type="GO" id="GO:0000978">
    <property type="term" value="F:RNA polymerase II cis-regulatory region sequence-specific DNA binding"/>
    <property type="evidence" value="ECO:0007669"/>
    <property type="project" value="TreeGrafter"/>
</dbReference>
<dbReference type="InterPro" id="IPR036638">
    <property type="entry name" value="HLH_DNA-bd_sf"/>
</dbReference>
<dbReference type="GO" id="GO:0000981">
    <property type="term" value="F:DNA-binding transcription factor activity, RNA polymerase II-specific"/>
    <property type="evidence" value="ECO:0007669"/>
    <property type="project" value="TreeGrafter"/>
</dbReference>
<keyword evidence="5" id="KW-0175">Coiled coil</keyword>
<dbReference type="GO" id="GO:0005634">
    <property type="term" value="C:nucleus"/>
    <property type="evidence" value="ECO:0007669"/>
    <property type="project" value="UniProtKB-SubCell"/>
</dbReference>
<dbReference type="SMART" id="SM00353">
    <property type="entry name" value="HLH"/>
    <property type="match status" value="1"/>
</dbReference>
<dbReference type="RefSeq" id="XP_034098682.1">
    <property type="nucleotide sequence ID" value="XM_034242791.2"/>
</dbReference>
<evidence type="ECO:0000256" key="1">
    <source>
        <dbReference type="ARBA" id="ARBA00004123"/>
    </source>
</evidence>
<comment type="subcellular location">
    <subcellularLocation>
        <location evidence="1">Nucleus</location>
    </subcellularLocation>
</comment>
<name>A0A6P8XIQ1_DROAB</name>
<feature type="compositionally biased region" description="Polar residues" evidence="6">
    <location>
        <begin position="262"/>
        <end position="273"/>
    </location>
</feature>
<evidence type="ECO:0000256" key="5">
    <source>
        <dbReference type="SAM" id="Coils"/>
    </source>
</evidence>
<dbReference type="OrthoDB" id="690068at2759"/>
<evidence type="ECO:0000256" key="4">
    <source>
        <dbReference type="ARBA" id="ARBA00023242"/>
    </source>
</evidence>
<keyword evidence="8" id="KW-1185">Reference proteome</keyword>
<feature type="region of interest" description="Disordered" evidence="6">
    <location>
        <begin position="256"/>
        <end position="314"/>
    </location>
</feature>
<feature type="coiled-coil region" evidence="5">
    <location>
        <begin position="325"/>
        <end position="362"/>
    </location>
</feature>
<proteinExistence type="predicted"/>
<dbReference type="PANTHER" id="PTHR46117">
    <property type="entry name" value="FI24210P1"/>
    <property type="match status" value="1"/>
</dbReference>
<dbReference type="GeneID" id="117564127"/>
<evidence type="ECO:0000256" key="2">
    <source>
        <dbReference type="ARBA" id="ARBA00023015"/>
    </source>
</evidence>
<dbReference type="Proteomes" id="UP000515160">
    <property type="component" value="Chromosome X"/>
</dbReference>
<feature type="compositionally biased region" description="Polar residues" evidence="6">
    <location>
        <begin position="294"/>
        <end position="314"/>
    </location>
</feature>
<gene>
    <name evidence="9" type="primary">LOC117564127</name>
</gene>
<accession>A0A6P8XIQ1</accession>
<dbReference type="Gene3D" id="4.10.280.10">
    <property type="entry name" value="Helix-loop-helix DNA-binding domain"/>
    <property type="match status" value="1"/>
</dbReference>
<evidence type="ECO:0000256" key="6">
    <source>
        <dbReference type="SAM" id="MobiDB-lite"/>
    </source>
</evidence>
<keyword evidence="4" id="KW-0539">Nucleus</keyword>
<keyword evidence="3" id="KW-0804">Transcription</keyword>
<dbReference type="AlphaFoldDB" id="A0A6P8XIQ1"/>
<feature type="compositionally biased region" description="Low complexity" evidence="6">
    <location>
        <begin position="274"/>
        <end position="293"/>
    </location>
</feature>
<evidence type="ECO:0000256" key="3">
    <source>
        <dbReference type="ARBA" id="ARBA00023163"/>
    </source>
</evidence>
<dbReference type="Pfam" id="PF00010">
    <property type="entry name" value="HLH"/>
    <property type="match status" value="1"/>
</dbReference>
<dbReference type="CTD" id="31384"/>